<protein>
    <recommendedName>
        <fullName evidence="4">Histidine kinase/HSP90-like ATPase domain-containing protein</fullName>
    </recommendedName>
</protein>
<evidence type="ECO:0000256" key="1">
    <source>
        <dbReference type="SAM" id="MobiDB-lite"/>
    </source>
</evidence>
<feature type="region of interest" description="Disordered" evidence="1">
    <location>
        <begin position="368"/>
        <end position="412"/>
    </location>
</feature>
<dbReference type="SUPFAM" id="SSF55874">
    <property type="entry name" value="ATPase domain of HSP90 chaperone/DNA topoisomerase II/histidine kinase"/>
    <property type="match status" value="1"/>
</dbReference>
<dbReference type="InterPro" id="IPR036890">
    <property type="entry name" value="HATPase_C_sf"/>
</dbReference>
<proteinExistence type="predicted"/>
<dbReference type="Proteomes" id="UP000177943">
    <property type="component" value="Unassembled WGS sequence"/>
</dbReference>
<sequence>MRRQMKVTAYHILDNLSGGLYENSGNCLTELVRNSAVASMINNVWEPKRVRIEISLVPNHPLVGRGENALVIFDRGCGLTEPAIERYFSWLGTPISHLNGASERNGASQKGIGRLAALALNKKCLEGDIAERIKHGYYLFSRTAKNGDVRFVTVIPERVETQGGIETDRFISPTSTEMGPLKNLAGSFTMIVIPTPVFGSHNEIYDALKWYLPREEDKMYELQVGGKLVRPPPLQEHLNISSVNGEYRARLGVGTTESDGVWLCDNETGLRVASCGQLGRLLPAPLWYPDLVGDIFAPKLLRHQNTARSTLAREFTKKGNREWQRLLMFLISEVVAPAKKLIEKDVIQGNAAKTLDELVDMFKDRFGPPEEVRDVGPPPPPPPKDRPVKPTIPTVPPTKDLAKDKEKKDKVHRHVSIRVGEETYHLYRGQTLYRYVFAQVSPSNKSVIYVNVRGGYESLPNTQAERREHCLMQILTAIGGSKFRSDPYQAALFANEVRAQILQKK</sequence>
<evidence type="ECO:0008006" key="4">
    <source>
        <dbReference type="Google" id="ProtNLM"/>
    </source>
</evidence>
<organism evidence="2 3">
    <name type="scientific">Candidatus Taylorbacteria bacterium RIFCSPHIGHO2_02_FULL_45_35</name>
    <dbReference type="NCBI Taxonomy" id="1802311"/>
    <lineage>
        <taxon>Bacteria</taxon>
        <taxon>Candidatus Tayloriibacteriota</taxon>
    </lineage>
</organism>
<dbReference type="EMBL" id="MHRP01000032">
    <property type="protein sequence ID" value="OHA26348.1"/>
    <property type="molecule type" value="Genomic_DNA"/>
</dbReference>
<comment type="caution">
    <text evidence="2">The sequence shown here is derived from an EMBL/GenBank/DDBJ whole genome shotgun (WGS) entry which is preliminary data.</text>
</comment>
<evidence type="ECO:0000313" key="3">
    <source>
        <dbReference type="Proteomes" id="UP000177943"/>
    </source>
</evidence>
<feature type="compositionally biased region" description="Basic and acidic residues" evidence="1">
    <location>
        <begin position="400"/>
        <end position="409"/>
    </location>
</feature>
<accession>A0A1G2MR66</accession>
<evidence type="ECO:0000313" key="2">
    <source>
        <dbReference type="EMBL" id="OHA26348.1"/>
    </source>
</evidence>
<gene>
    <name evidence="2" type="ORF">A3D56_03665</name>
</gene>
<dbReference type="Gene3D" id="3.30.565.10">
    <property type="entry name" value="Histidine kinase-like ATPase, C-terminal domain"/>
    <property type="match status" value="1"/>
</dbReference>
<name>A0A1G2MR66_9BACT</name>
<reference evidence="2 3" key="1">
    <citation type="journal article" date="2016" name="Nat. Commun.">
        <title>Thousands of microbial genomes shed light on interconnected biogeochemical processes in an aquifer system.</title>
        <authorList>
            <person name="Anantharaman K."/>
            <person name="Brown C.T."/>
            <person name="Hug L.A."/>
            <person name="Sharon I."/>
            <person name="Castelle C.J."/>
            <person name="Probst A.J."/>
            <person name="Thomas B.C."/>
            <person name="Singh A."/>
            <person name="Wilkins M.J."/>
            <person name="Karaoz U."/>
            <person name="Brodie E.L."/>
            <person name="Williams K.H."/>
            <person name="Hubbard S.S."/>
            <person name="Banfield J.F."/>
        </authorList>
    </citation>
    <scope>NUCLEOTIDE SEQUENCE [LARGE SCALE GENOMIC DNA]</scope>
</reference>
<dbReference type="AlphaFoldDB" id="A0A1G2MR66"/>